<keyword evidence="5 13" id="KW-0337">GPI-anchor biosynthesis</keyword>
<comment type="similarity">
    <text evidence="3 13">Belongs to the PIGM family.</text>
</comment>
<evidence type="ECO:0000256" key="11">
    <source>
        <dbReference type="ARBA" id="ARBA00023136"/>
    </source>
</evidence>
<evidence type="ECO:0000256" key="4">
    <source>
        <dbReference type="ARBA" id="ARBA00013797"/>
    </source>
</evidence>
<dbReference type="AlphaFoldDB" id="A0A3M2RHZ4"/>
<evidence type="ECO:0000256" key="2">
    <source>
        <dbReference type="ARBA" id="ARBA00004687"/>
    </source>
</evidence>
<keyword evidence="15" id="KW-1185">Reference proteome</keyword>
<keyword evidence="6 13" id="KW-0328">Glycosyltransferase</keyword>
<dbReference type="PANTHER" id="PTHR12886:SF0">
    <property type="entry name" value="GPI MANNOSYLTRANSFERASE 1"/>
    <property type="match status" value="1"/>
</dbReference>
<feature type="transmembrane region" description="Helical" evidence="13">
    <location>
        <begin position="218"/>
        <end position="237"/>
    </location>
</feature>
<feature type="transmembrane region" description="Helical" evidence="13">
    <location>
        <begin position="12"/>
        <end position="30"/>
    </location>
</feature>
<dbReference type="PANTHER" id="PTHR12886">
    <property type="entry name" value="PIG-M MANNOSYLTRANSFERASE"/>
    <property type="match status" value="1"/>
</dbReference>
<evidence type="ECO:0000256" key="5">
    <source>
        <dbReference type="ARBA" id="ARBA00022502"/>
    </source>
</evidence>
<dbReference type="EMBL" id="NKUJ01000453">
    <property type="protein sequence ID" value="RMJ04937.1"/>
    <property type="molecule type" value="Genomic_DNA"/>
</dbReference>
<feature type="transmembrane region" description="Helical" evidence="13">
    <location>
        <begin position="157"/>
        <end position="185"/>
    </location>
</feature>
<evidence type="ECO:0000256" key="7">
    <source>
        <dbReference type="ARBA" id="ARBA00022679"/>
    </source>
</evidence>
<evidence type="ECO:0000256" key="6">
    <source>
        <dbReference type="ARBA" id="ARBA00022676"/>
    </source>
</evidence>
<comment type="caution">
    <text evidence="14">The sequence shown here is derived from an EMBL/GenBank/DDBJ whole genome shotgun (WGS) entry which is preliminary data.</text>
</comment>
<feature type="transmembrane region" description="Helical" evidence="13">
    <location>
        <begin position="382"/>
        <end position="405"/>
    </location>
</feature>
<keyword evidence="11 13" id="KW-0472">Membrane</keyword>
<comment type="subcellular location">
    <subcellularLocation>
        <location evidence="1 13">Endoplasmic reticulum membrane</location>
        <topology evidence="1 13">Multi-pass membrane protein</topology>
    </subcellularLocation>
</comment>
<feature type="transmembrane region" description="Helical" evidence="13">
    <location>
        <begin position="84"/>
        <end position="105"/>
    </location>
</feature>
<dbReference type="GO" id="GO:0004376">
    <property type="term" value="F:GPI mannosyltransferase activity"/>
    <property type="evidence" value="ECO:0007669"/>
    <property type="project" value="InterPro"/>
</dbReference>
<dbReference type="Pfam" id="PF05007">
    <property type="entry name" value="Mannosyl_trans"/>
    <property type="match status" value="1"/>
</dbReference>
<protein>
    <recommendedName>
        <fullName evidence="4 13">GPI mannosyltransferase 1</fullName>
        <ecNumber evidence="13">2.4.1.-</ecNumber>
    </recommendedName>
    <alternativeName>
        <fullName evidence="13">GPI mannosyltransferase I</fullName>
    </alternativeName>
</protein>
<evidence type="ECO:0000256" key="9">
    <source>
        <dbReference type="ARBA" id="ARBA00022824"/>
    </source>
</evidence>
<accession>A0A3M2RHZ4</accession>
<evidence type="ECO:0000256" key="1">
    <source>
        <dbReference type="ARBA" id="ARBA00004477"/>
    </source>
</evidence>
<dbReference type="UniPathway" id="UPA00196"/>
<keyword evidence="8 13" id="KW-0812">Transmembrane</keyword>
<feature type="transmembrane region" description="Helical" evidence="13">
    <location>
        <begin position="315"/>
        <end position="340"/>
    </location>
</feature>
<keyword evidence="7 13" id="KW-0808">Transferase</keyword>
<evidence type="ECO:0000256" key="8">
    <source>
        <dbReference type="ARBA" id="ARBA00022692"/>
    </source>
</evidence>
<dbReference type="InterPro" id="IPR007704">
    <property type="entry name" value="PIG-M"/>
</dbReference>
<dbReference type="Proteomes" id="UP000277212">
    <property type="component" value="Unassembled WGS sequence"/>
</dbReference>
<evidence type="ECO:0000313" key="15">
    <source>
        <dbReference type="Proteomes" id="UP000277212"/>
    </source>
</evidence>
<dbReference type="GO" id="GO:0051751">
    <property type="term" value="F:alpha-1,4-mannosyltransferase activity"/>
    <property type="evidence" value="ECO:0007669"/>
    <property type="project" value="InterPro"/>
</dbReference>
<feature type="transmembrane region" description="Helical" evidence="13">
    <location>
        <begin position="352"/>
        <end position="370"/>
    </location>
</feature>
<evidence type="ECO:0000256" key="3">
    <source>
        <dbReference type="ARBA" id="ARBA00011071"/>
    </source>
</evidence>
<evidence type="ECO:0000256" key="13">
    <source>
        <dbReference type="RuleBase" id="RU365064"/>
    </source>
</evidence>
<proteinExistence type="inferred from homology"/>
<organism evidence="14 15">
    <name type="scientific">Fusarium kuroshium</name>
    <dbReference type="NCBI Taxonomy" id="2010991"/>
    <lineage>
        <taxon>Eukaryota</taxon>
        <taxon>Fungi</taxon>
        <taxon>Dikarya</taxon>
        <taxon>Ascomycota</taxon>
        <taxon>Pezizomycotina</taxon>
        <taxon>Sordariomycetes</taxon>
        <taxon>Hypocreomycetidae</taxon>
        <taxon>Hypocreales</taxon>
        <taxon>Nectriaceae</taxon>
        <taxon>Fusarium</taxon>
        <taxon>Fusarium solani species complex</taxon>
    </lineage>
</organism>
<dbReference type="GO" id="GO:0006506">
    <property type="term" value="P:GPI anchor biosynthetic process"/>
    <property type="evidence" value="ECO:0007669"/>
    <property type="project" value="UniProtKB-UniPathway"/>
</dbReference>
<dbReference type="EC" id="2.4.1.-" evidence="13"/>
<evidence type="ECO:0000313" key="14">
    <source>
        <dbReference type="EMBL" id="RMJ04937.1"/>
    </source>
</evidence>
<dbReference type="GO" id="GO:1990529">
    <property type="term" value="C:glycosylphosphatidylinositol-mannosyltransferase I complex"/>
    <property type="evidence" value="ECO:0007669"/>
    <property type="project" value="TreeGrafter"/>
</dbReference>
<evidence type="ECO:0000256" key="12">
    <source>
        <dbReference type="ARBA" id="ARBA00025399"/>
    </source>
</evidence>
<dbReference type="OrthoDB" id="1741594at2759"/>
<dbReference type="GO" id="GO:0005789">
    <property type="term" value="C:endoplasmic reticulum membrane"/>
    <property type="evidence" value="ECO:0007669"/>
    <property type="project" value="UniProtKB-SubCell"/>
</dbReference>
<comment type="function">
    <text evidence="12 13">Mannosyltransferase involved in glycosylphosphatidylinositol-anchor biosynthesis. Transfers the first alpha-1,4-mannose to GlcN-acyl-PI during GPI precursor assembly. Required for cell wall integrity.</text>
</comment>
<name>A0A3M2RHZ4_9HYPO</name>
<comment type="pathway">
    <text evidence="2 13">Glycolipid biosynthesis; glycosylphosphatidylinositol-anchor biosynthesis.</text>
</comment>
<feature type="transmembrane region" description="Helical" evidence="13">
    <location>
        <begin position="285"/>
        <end position="303"/>
    </location>
</feature>
<dbReference type="STRING" id="2010991.A0A3M2RHZ4"/>
<keyword evidence="9 13" id="KW-0256">Endoplasmic reticulum</keyword>
<sequence>MPSITPLLRTTPLFFISLLLRLTLLFYGLYQDAHSALKYTDIDYLVFTDASRFLASGSSPYDRDTYRYTPLLAWLLLPTVRFSAFGKLVFAAADLLAGWLMLRVLRRRGMDEATAGGFAALWLWNPMVATISTRGSSEGLLGVLTMGLLWAVERRRISLAAVILGLAVHFKIYPFIYAPAIIWWMDDERLGKPTKASSQPSSLVGTLTKFCSPERVKLALISLATFMGFNLLMYSIYGTPFLVHTYFHHVSRIDHRHNFSPYNVLLYLTSATPADATPSIRIESLAFLPQLLLSCILIPLALAKRDLATSMMAQTFAFVTFNKVCTSQYFLWYMVFLPLYLPNSSFLRNPKLGISALLLWVVSQAAWLQHGYQLEFLGVSTFFPGLWLSSLGFFLVNCWILGIIISDGADVPQSAASSVKAHLE</sequence>
<reference evidence="14 15" key="1">
    <citation type="submission" date="2017-06" db="EMBL/GenBank/DDBJ databases">
        <title>Comparative genomic analysis of Ambrosia Fusariam Clade fungi.</title>
        <authorList>
            <person name="Stajich J.E."/>
            <person name="Carrillo J."/>
            <person name="Kijimoto T."/>
            <person name="Eskalen A."/>
            <person name="O'Donnell K."/>
            <person name="Kasson M."/>
        </authorList>
    </citation>
    <scope>NUCLEOTIDE SEQUENCE [LARGE SCALE GENOMIC DNA]</scope>
    <source>
        <strain evidence="14">UCR3666</strain>
    </source>
</reference>
<gene>
    <name evidence="14" type="ORF">CDV36_014394</name>
</gene>
<evidence type="ECO:0000256" key="10">
    <source>
        <dbReference type="ARBA" id="ARBA00022989"/>
    </source>
</evidence>
<keyword evidence="10 13" id="KW-1133">Transmembrane helix</keyword>